<protein>
    <submittedName>
        <fullName evidence="3">TIGR03086 family protein</fullName>
    </submittedName>
</protein>
<dbReference type="GO" id="GO:0046872">
    <property type="term" value="F:metal ion binding"/>
    <property type="evidence" value="ECO:0007669"/>
    <property type="project" value="InterPro"/>
</dbReference>
<proteinExistence type="predicted"/>
<name>A0AAE3GD74_9PSEU</name>
<feature type="region of interest" description="Disordered" evidence="1">
    <location>
        <begin position="1"/>
        <end position="43"/>
    </location>
</feature>
<dbReference type="Gene3D" id="1.20.120.450">
    <property type="entry name" value="dinb family like domain"/>
    <property type="match status" value="1"/>
</dbReference>
<comment type="caution">
    <text evidence="3">The sequence shown here is derived from an EMBL/GenBank/DDBJ whole genome shotgun (WGS) entry which is preliminary data.</text>
</comment>
<evidence type="ECO:0000256" key="1">
    <source>
        <dbReference type="SAM" id="MobiDB-lite"/>
    </source>
</evidence>
<accession>A0AAE3GD74</accession>
<feature type="domain" description="Mycothiol-dependent maleylpyruvate isomerase metal-binding" evidence="2">
    <location>
        <begin position="44"/>
        <end position="168"/>
    </location>
</feature>
<reference evidence="3" key="1">
    <citation type="submission" date="2022-06" db="EMBL/GenBank/DDBJ databases">
        <title>Genomic Encyclopedia of Archaeal and Bacterial Type Strains, Phase II (KMG-II): from individual species to whole genera.</title>
        <authorList>
            <person name="Goeker M."/>
        </authorList>
    </citation>
    <scope>NUCLEOTIDE SEQUENCE</scope>
    <source>
        <strain evidence="3">DSM 43935</strain>
    </source>
</reference>
<dbReference type="Pfam" id="PF11716">
    <property type="entry name" value="MDMPI_N"/>
    <property type="match status" value="1"/>
</dbReference>
<dbReference type="InterPro" id="IPR017520">
    <property type="entry name" value="CHP03086"/>
</dbReference>
<gene>
    <name evidence="3" type="ORF">LX83_002925</name>
</gene>
<dbReference type="EMBL" id="JAMTCK010000006">
    <property type="protein sequence ID" value="MCP2166066.1"/>
    <property type="molecule type" value="Genomic_DNA"/>
</dbReference>
<evidence type="ECO:0000313" key="4">
    <source>
        <dbReference type="Proteomes" id="UP001206128"/>
    </source>
</evidence>
<dbReference type="SUPFAM" id="SSF109854">
    <property type="entry name" value="DinB/YfiT-like putative metalloenzymes"/>
    <property type="match status" value="1"/>
</dbReference>
<dbReference type="NCBIfam" id="TIGR03086">
    <property type="entry name" value="TIGR03086 family metal-binding protein"/>
    <property type="match status" value="1"/>
</dbReference>
<dbReference type="RefSeq" id="WP_253771564.1">
    <property type="nucleotide sequence ID" value="NZ_JAMTCK010000006.1"/>
</dbReference>
<evidence type="ECO:0000259" key="2">
    <source>
        <dbReference type="Pfam" id="PF11716"/>
    </source>
</evidence>
<evidence type="ECO:0000313" key="3">
    <source>
        <dbReference type="EMBL" id="MCP2166066.1"/>
    </source>
</evidence>
<dbReference type="InterPro" id="IPR017517">
    <property type="entry name" value="Maleyloyr_isom"/>
</dbReference>
<dbReference type="Proteomes" id="UP001206128">
    <property type="component" value="Unassembled WGS sequence"/>
</dbReference>
<dbReference type="InterPro" id="IPR034660">
    <property type="entry name" value="DinB/YfiT-like"/>
</dbReference>
<organism evidence="3 4">
    <name type="scientific">Goodfellowiella coeruleoviolacea</name>
    <dbReference type="NCBI Taxonomy" id="334858"/>
    <lineage>
        <taxon>Bacteria</taxon>
        <taxon>Bacillati</taxon>
        <taxon>Actinomycetota</taxon>
        <taxon>Actinomycetes</taxon>
        <taxon>Pseudonocardiales</taxon>
        <taxon>Pseudonocardiaceae</taxon>
        <taxon>Goodfellowiella</taxon>
    </lineage>
</organism>
<dbReference type="InterPro" id="IPR024344">
    <property type="entry name" value="MDMPI_metal-binding"/>
</dbReference>
<sequence length="234" mass="23857">MDASQPTTTSETTQQTGPAGGAGTAVAPEHSPTEHSPTGHGPVLAAAGANAVAVIQAIGDDQLDLPTPCTALDVRGLLNHLLFWAPALTGAGTGQPVHRDAAAERDQDLVQGDWRRRLTEHALPDLVRAWSAPGAWTGTANMGGLELPAGVVGSMVLAELVVHGWDLAVAVGVDGDFRCEDDVAQAAHRAVAGLAEQGRALGAFGPEVPVAATAPLLHRVLGLAGRDPGWSSAR</sequence>
<feature type="compositionally biased region" description="Low complexity" evidence="1">
    <location>
        <begin position="1"/>
        <end position="17"/>
    </location>
</feature>
<dbReference type="NCBIfam" id="TIGR03083">
    <property type="entry name" value="maleylpyruvate isomerase family mycothiol-dependent enzyme"/>
    <property type="match status" value="1"/>
</dbReference>
<dbReference type="AlphaFoldDB" id="A0AAE3GD74"/>
<keyword evidence="4" id="KW-1185">Reference proteome</keyword>